<dbReference type="Gene3D" id="3.20.20.140">
    <property type="entry name" value="Metal-dependent hydrolases"/>
    <property type="match status" value="1"/>
</dbReference>
<keyword evidence="3" id="KW-0378">Hydrolase</keyword>
<dbReference type="InterPro" id="IPR013108">
    <property type="entry name" value="Amidohydro_3"/>
</dbReference>
<evidence type="ECO:0000313" key="4">
    <source>
        <dbReference type="Proteomes" id="UP000266272"/>
    </source>
</evidence>
<keyword evidence="1" id="KW-0808">Transferase</keyword>
<dbReference type="GO" id="GO:0016810">
    <property type="term" value="F:hydrolase activity, acting on carbon-nitrogen (but not peptide) bonds"/>
    <property type="evidence" value="ECO:0007669"/>
    <property type="project" value="InterPro"/>
</dbReference>
<dbReference type="PANTHER" id="PTHR22642:SF20">
    <property type="entry name" value="AMIDOHYDROLASE 3 DOMAIN-CONTAINING PROTEIN"/>
    <property type="match status" value="1"/>
</dbReference>
<accession>A0A395NRI5</accession>
<dbReference type="CDD" id="cd01300">
    <property type="entry name" value="YtcJ_like"/>
    <property type="match status" value="1"/>
</dbReference>
<dbReference type="InterPro" id="IPR011059">
    <property type="entry name" value="Metal-dep_hydrolase_composite"/>
</dbReference>
<gene>
    <name evidence="3" type="ORF">TARUN_3609</name>
</gene>
<dbReference type="Pfam" id="PF07969">
    <property type="entry name" value="Amidohydro_3"/>
    <property type="match status" value="1"/>
</dbReference>
<dbReference type="STRING" id="490622.A0A395NRI5"/>
<dbReference type="Gene3D" id="3.10.310.70">
    <property type="match status" value="1"/>
</dbReference>
<dbReference type="OrthoDB" id="3501663at2759"/>
<dbReference type="Pfam" id="PF02353">
    <property type="entry name" value="CMAS"/>
    <property type="match status" value="1"/>
</dbReference>
<dbReference type="GO" id="GO:0016740">
    <property type="term" value="F:transferase activity"/>
    <property type="evidence" value="ECO:0007669"/>
    <property type="project" value="UniProtKB-KW"/>
</dbReference>
<dbReference type="Gene3D" id="3.40.50.150">
    <property type="entry name" value="Vaccinia Virus protein VP39"/>
    <property type="match status" value="1"/>
</dbReference>
<dbReference type="SUPFAM" id="SSF51556">
    <property type="entry name" value="Metallo-dependent hydrolases"/>
    <property type="match status" value="1"/>
</dbReference>
<dbReference type="InterPro" id="IPR029063">
    <property type="entry name" value="SAM-dependent_MTases_sf"/>
</dbReference>
<dbReference type="AlphaFoldDB" id="A0A395NRI5"/>
<evidence type="ECO:0000259" key="2">
    <source>
        <dbReference type="SMART" id="SM00828"/>
    </source>
</evidence>
<dbReference type="SMART" id="SM00828">
    <property type="entry name" value="PKS_MT"/>
    <property type="match status" value="1"/>
</dbReference>
<dbReference type="CDD" id="cd02440">
    <property type="entry name" value="AdoMet_MTases"/>
    <property type="match status" value="1"/>
</dbReference>
<comment type="caution">
    <text evidence="3">The sequence shown here is derived from an EMBL/GenBank/DDBJ whole genome shotgun (WGS) entry which is preliminary data.</text>
</comment>
<keyword evidence="4" id="KW-1185">Reference proteome</keyword>
<dbReference type="SUPFAM" id="SSF53335">
    <property type="entry name" value="S-adenosyl-L-methionine-dependent methyltransferases"/>
    <property type="match status" value="1"/>
</dbReference>
<sequence length="945" mass="104110">MAETWIQSTARNLIFQALKRLQHGNMTITTKYSSGKNESVSFGSSSSASSPDIVVIIKNPQVFVRLCQAFDLGFSESYLVQDIECDNLIDLFSLYVKNEDYLGSSGGNLLYTLLPRAAHYFTPVNDTTNALKNASFHYDTSNNHFAGFLSPDMNYSSAIWSGEPGESLESAQRRKIQNILDKADISSTDHVLDIGCGWGNLAITAVQQTGCRVTGITLSGEQKALAEERIKAAGLQDKITILLCDYRKAPVPEGGYDRITSIEMLEHVGDKFMNKYFQHISAYLKPQGGRMIVQGITKINSYNASGLPVDNYIDRYIFPGGYLPTINQLLASIHDGSRGALEVETVQSIGPHYIRTLQCWRENFDANWDSIRQDFVSKNPDAADMAIEAYRRQWVDFTVLVNGKVYQSPLTDAADAGPTFVECMIIRDGIIQYVGPEANAEVEAAKAAGATIKDLGNQTVLPGFIDGHLHLLLLGQSLTKVGLEACNTLEDIRTEIKRYAETHPDVPRIFCRGWMHSMTPDGVDSTLLDDLDPRPIFVDTKDLHSTWCNTVGLKEVCRVMDIADDAPDPTGGTFQRGKDGKLNGVFNESAVFEYIWPFTARVASIKERKESIKAAIKAFNSVGYTGMVDMAMDETIWEPLVALRDEEGLGGMRIAAYWLMKPSDSLENVIPQVDRAIELAGQYNSRSTPDCRIVGIKVICDGIIDACTASLTEPYSTGTTPDPIWSEEFLNPIVSKAHAAGLQVALHAIGDRTIRMAIDVLEKNTDRSRRPRIEHIELSNAEDAVRLGKLGITASIQPVHSDPAILRAWPRLIGDHRCKRAFAYREFADGGAPLALGSDAPTAPHLPIPNMYVATTRRSYREPDLETVVNPEFALTVCQAVVAATHGSAYSIFADEWTGSLRKGLKADFVVCDVELSPESLINGVVKETWFEGVQVYKASEQASL</sequence>
<protein>
    <submittedName>
        <fullName evidence="3">Amidohydrolase family</fullName>
    </submittedName>
</protein>
<name>A0A395NRI5_TRIAR</name>
<dbReference type="Proteomes" id="UP000266272">
    <property type="component" value="Unassembled WGS sequence"/>
</dbReference>
<evidence type="ECO:0000313" key="3">
    <source>
        <dbReference type="EMBL" id="RFU78639.1"/>
    </source>
</evidence>
<dbReference type="SUPFAM" id="SSF51338">
    <property type="entry name" value="Composite domain of metallo-dependent hydrolases"/>
    <property type="match status" value="1"/>
</dbReference>
<reference evidence="3 4" key="1">
    <citation type="journal article" date="2018" name="PLoS Pathog.">
        <title>Evolution of structural diversity of trichothecenes, a family of toxins produced by plant pathogenic and entomopathogenic fungi.</title>
        <authorList>
            <person name="Proctor R.H."/>
            <person name="McCormick S.P."/>
            <person name="Kim H.S."/>
            <person name="Cardoza R.E."/>
            <person name="Stanley A.M."/>
            <person name="Lindo L."/>
            <person name="Kelly A."/>
            <person name="Brown D.W."/>
            <person name="Lee T."/>
            <person name="Vaughan M.M."/>
            <person name="Alexander N.J."/>
            <person name="Busman M."/>
            <person name="Gutierrez S."/>
        </authorList>
    </citation>
    <scope>NUCLEOTIDE SEQUENCE [LARGE SCALE GENOMIC DNA]</scope>
    <source>
        <strain evidence="3 4">IBT 40837</strain>
    </source>
</reference>
<organism evidence="3 4">
    <name type="scientific">Trichoderma arundinaceum</name>
    <dbReference type="NCBI Taxonomy" id="490622"/>
    <lineage>
        <taxon>Eukaryota</taxon>
        <taxon>Fungi</taxon>
        <taxon>Dikarya</taxon>
        <taxon>Ascomycota</taxon>
        <taxon>Pezizomycotina</taxon>
        <taxon>Sordariomycetes</taxon>
        <taxon>Hypocreomycetidae</taxon>
        <taxon>Hypocreales</taxon>
        <taxon>Hypocreaceae</taxon>
        <taxon>Trichoderma</taxon>
    </lineage>
</organism>
<feature type="domain" description="Polyketide synthase-like methyltransferase" evidence="2">
    <location>
        <begin position="164"/>
        <end position="366"/>
    </location>
</feature>
<dbReference type="EMBL" id="PXOA01000199">
    <property type="protein sequence ID" value="RFU78639.1"/>
    <property type="molecule type" value="Genomic_DNA"/>
</dbReference>
<dbReference type="PANTHER" id="PTHR22642">
    <property type="entry name" value="IMIDAZOLONEPROPIONASE"/>
    <property type="match status" value="1"/>
</dbReference>
<dbReference type="InterPro" id="IPR033932">
    <property type="entry name" value="YtcJ-like"/>
</dbReference>
<dbReference type="Gene3D" id="2.30.40.10">
    <property type="entry name" value="Urease, subunit C, domain 1"/>
    <property type="match status" value="1"/>
</dbReference>
<evidence type="ECO:0000256" key="1">
    <source>
        <dbReference type="ARBA" id="ARBA00022679"/>
    </source>
</evidence>
<dbReference type="InterPro" id="IPR032466">
    <property type="entry name" value="Metal_Hydrolase"/>
</dbReference>
<proteinExistence type="predicted"/>
<dbReference type="InterPro" id="IPR020803">
    <property type="entry name" value="MeTfrase_dom"/>
</dbReference>